<organism evidence="1 2">
    <name type="scientific">Deinococcus hopiensis KR-140</name>
    <dbReference type="NCBI Taxonomy" id="695939"/>
    <lineage>
        <taxon>Bacteria</taxon>
        <taxon>Thermotogati</taxon>
        <taxon>Deinococcota</taxon>
        <taxon>Deinococci</taxon>
        <taxon>Deinococcales</taxon>
        <taxon>Deinococcaceae</taxon>
        <taxon>Deinococcus</taxon>
    </lineage>
</organism>
<dbReference type="AlphaFoldDB" id="A0A1W1VIP1"/>
<dbReference type="RefSeq" id="WP_084049281.1">
    <property type="nucleotide sequence ID" value="NZ_FWWU01000009.1"/>
</dbReference>
<reference evidence="1 2" key="1">
    <citation type="submission" date="2017-04" db="EMBL/GenBank/DDBJ databases">
        <authorList>
            <person name="Afonso C.L."/>
            <person name="Miller P.J."/>
            <person name="Scott M.A."/>
            <person name="Spackman E."/>
            <person name="Goraichik I."/>
            <person name="Dimitrov K.M."/>
            <person name="Suarez D.L."/>
            <person name="Swayne D.E."/>
        </authorList>
    </citation>
    <scope>NUCLEOTIDE SEQUENCE [LARGE SCALE GENOMIC DNA]</scope>
    <source>
        <strain evidence="1 2">KR-140</strain>
    </source>
</reference>
<dbReference type="STRING" id="695939.SAMN00790413_01908"/>
<evidence type="ECO:0000313" key="2">
    <source>
        <dbReference type="Proteomes" id="UP000192582"/>
    </source>
</evidence>
<protein>
    <submittedName>
        <fullName evidence="1">Uncharacterized protein</fullName>
    </submittedName>
</protein>
<evidence type="ECO:0000313" key="1">
    <source>
        <dbReference type="EMBL" id="SMB93255.1"/>
    </source>
</evidence>
<dbReference type="EMBL" id="FWWU01000009">
    <property type="protein sequence ID" value="SMB93255.1"/>
    <property type="molecule type" value="Genomic_DNA"/>
</dbReference>
<dbReference type="Proteomes" id="UP000192582">
    <property type="component" value="Unassembled WGS sequence"/>
</dbReference>
<name>A0A1W1VIP1_9DEIO</name>
<proteinExistence type="predicted"/>
<keyword evidence="2" id="KW-1185">Reference proteome</keyword>
<gene>
    <name evidence="1" type="ORF">SAMN00790413_01908</name>
</gene>
<sequence>MPALTEYLQIAGHTFPWLPPGSAVARETPVASKTQFTLGGARVRTMAPPSGEVIFRVQSPEGYVIPNDIKEALEALWPVGGFGMVETYSRPSVTRTWTNCMFEDEPKFVEYVGRLEGPDGDWLEQYGGVLWTYDLAIAGYPS</sequence>
<accession>A0A1W1VIP1</accession>